<evidence type="ECO:0000313" key="9">
    <source>
        <dbReference type="Proteomes" id="UP001318040"/>
    </source>
</evidence>
<reference evidence="10" key="1">
    <citation type="submission" date="2025-08" db="UniProtKB">
        <authorList>
            <consortium name="RefSeq"/>
        </authorList>
    </citation>
    <scope>IDENTIFICATION</scope>
    <source>
        <tissue evidence="10">Sperm</tissue>
    </source>
</reference>
<evidence type="ECO:0000313" key="10">
    <source>
        <dbReference type="RefSeq" id="XP_032818423.1"/>
    </source>
</evidence>
<evidence type="ECO:0000256" key="3">
    <source>
        <dbReference type="ARBA" id="ARBA00022692"/>
    </source>
</evidence>
<comment type="subcellular location">
    <subcellularLocation>
        <location evidence="1">Membrane</location>
        <topology evidence="1">Multi-pass membrane protein</topology>
    </subcellularLocation>
</comment>
<dbReference type="Gene3D" id="1.20.1530.20">
    <property type="match status" value="1"/>
</dbReference>
<feature type="transmembrane region" description="Helical" evidence="8">
    <location>
        <begin position="128"/>
        <end position="151"/>
    </location>
</feature>
<proteinExistence type="inferred from homology"/>
<dbReference type="PANTHER" id="PTHR10361:SF40">
    <property type="entry name" value="HEPATIC SODIUM_BILE ACID COTRANSPORTER"/>
    <property type="match status" value="1"/>
</dbReference>
<dbReference type="GO" id="GO:0008508">
    <property type="term" value="F:bile acid:sodium symporter activity"/>
    <property type="evidence" value="ECO:0007669"/>
    <property type="project" value="TreeGrafter"/>
</dbReference>
<dbReference type="InterPro" id="IPR038770">
    <property type="entry name" value="Na+/solute_symporter_sf"/>
</dbReference>
<feature type="transmembrane region" description="Helical" evidence="8">
    <location>
        <begin position="35"/>
        <end position="57"/>
    </location>
</feature>
<keyword evidence="3 8" id="KW-0812">Transmembrane</keyword>
<gene>
    <name evidence="10" type="primary">LOC116947114</name>
</gene>
<keyword evidence="4" id="KW-0769">Symport</keyword>
<feature type="transmembrane region" description="Helical" evidence="8">
    <location>
        <begin position="69"/>
        <end position="88"/>
    </location>
</feature>
<feature type="transmembrane region" description="Helical" evidence="8">
    <location>
        <begin position="197"/>
        <end position="223"/>
    </location>
</feature>
<evidence type="ECO:0000256" key="6">
    <source>
        <dbReference type="ARBA" id="ARBA00023136"/>
    </source>
</evidence>
<feature type="transmembrane region" description="Helical" evidence="8">
    <location>
        <begin position="229"/>
        <end position="251"/>
    </location>
</feature>
<evidence type="ECO:0000256" key="4">
    <source>
        <dbReference type="ARBA" id="ARBA00022847"/>
    </source>
</evidence>
<dbReference type="Pfam" id="PF01758">
    <property type="entry name" value="SBF"/>
    <property type="match status" value="1"/>
</dbReference>
<protein>
    <submittedName>
        <fullName evidence="10">Sodium/bile acid cotransporter-like</fullName>
    </submittedName>
</protein>
<evidence type="ECO:0000256" key="2">
    <source>
        <dbReference type="ARBA" id="ARBA00006528"/>
    </source>
</evidence>
<accession>A0AAJ7X389</accession>
<name>A0AAJ7X389_PETMA</name>
<evidence type="ECO:0000256" key="8">
    <source>
        <dbReference type="SAM" id="Phobius"/>
    </source>
</evidence>
<dbReference type="AlphaFoldDB" id="A0AAJ7X389"/>
<keyword evidence="9" id="KW-1185">Reference proteome</keyword>
<organism evidence="9 10">
    <name type="scientific">Petromyzon marinus</name>
    <name type="common">Sea lamprey</name>
    <dbReference type="NCBI Taxonomy" id="7757"/>
    <lineage>
        <taxon>Eukaryota</taxon>
        <taxon>Metazoa</taxon>
        <taxon>Chordata</taxon>
        <taxon>Craniata</taxon>
        <taxon>Vertebrata</taxon>
        <taxon>Cyclostomata</taxon>
        <taxon>Hyperoartia</taxon>
        <taxon>Petromyzontiformes</taxon>
        <taxon>Petromyzontidae</taxon>
        <taxon>Petromyzon</taxon>
    </lineage>
</organism>
<evidence type="ECO:0000256" key="1">
    <source>
        <dbReference type="ARBA" id="ARBA00004141"/>
    </source>
</evidence>
<feature type="region of interest" description="Disordered" evidence="7">
    <location>
        <begin position="284"/>
        <end position="304"/>
    </location>
</feature>
<sequence length="419" mass="45944">MSLLPATDSSPAWFDGGAGNGTAASPEGEDTYGNAINAAVTLVLVVTMVSLGCTMELEHIGAHLRKPRGIFIAVLAQFGIMPLTAFALAKVFRLNPVEAVTVLICGCCPGGNLSNVFALALDGDMNLSILMTTCSNVLALGMMPLLLWAYSHGLSDTRFVIPYGKISITLALILLPCAAGIFINAKFPKYSRMMLRAGMALLLVTGIVFIVLMALYMGSIIWLVFSPTLISIGVLMPLLGFTLGFFLAGLFHLSYKCASQYWDTSGVNQRRVLQWVSPQGSQCASTTSSKQQQQQRLRPSPLSPALTDRCRRAISMETGFQNLQLCSAILRLTFDPQVIGPLYLFPLLYIIFQIAMALLLVLMFRLYVHCYRQKEQRHAERTVEIYRIKLEGEVTELDGGMSRHKSEDDRNESFSGTAF</sequence>
<feature type="transmembrane region" description="Helical" evidence="8">
    <location>
        <begin position="100"/>
        <end position="121"/>
    </location>
</feature>
<dbReference type="InterPro" id="IPR002657">
    <property type="entry name" value="BilAc:Na_symport/Acr3"/>
</dbReference>
<keyword evidence="4" id="KW-0813">Transport</keyword>
<dbReference type="GO" id="GO:0016020">
    <property type="term" value="C:membrane"/>
    <property type="evidence" value="ECO:0007669"/>
    <property type="project" value="UniProtKB-SubCell"/>
</dbReference>
<evidence type="ECO:0000256" key="7">
    <source>
        <dbReference type="SAM" id="MobiDB-lite"/>
    </source>
</evidence>
<dbReference type="KEGG" id="pmrn:116947114"/>
<feature type="region of interest" description="Disordered" evidence="7">
    <location>
        <begin position="1"/>
        <end position="25"/>
    </location>
</feature>
<evidence type="ECO:0000256" key="5">
    <source>
        <dbReference type="ARBA" id="ARBA00022989"/>
    </source>
</evidence>
<feature type="compositionally biased region" description="Low complexity" evidence="7">
    <location>
        <begin position="284"/>
        <end position="300"/>
    </location>
</feature>
<feature type="region of interest" description="Disordered" evidence="7">
    <location>
        <begin position="399"/>
        <end position="419"/>
    </location>
</feature>
<dbReference type="InterPro" id="IPR004710">
    <property type="entry name" value="Bilac:Na_transpt"/>
</dbReference>
<feature type="transmembrane region" description="Helical" evidence="8">
    <location>
        <begin position="346"/>
        <end position="368"/>
    </location>
</feature>
<feature type="transmembrane region" description="Helical" evidence="8">
    <location>
        <begin position="163"/>
        <end position="185"/>
    </location>
</feature>
<dbReference type="Proteomes" id="UP001318040">
    <property type="component" value="Chromosome 29"/>
</dbReference>
<keyword evidence="6 8" id="KW-0472">Membrane</keyword>
<keyword evidence="5 8" id="KW-1133">Transmembrane helix</keyword>
<dbReference type="PANTHER" id="PTHR10361">
    <property type="entry name" value="SODIUM-BILE ACID COTRANSPORTER"/>
    <property type="match status" value="1"/>
</dbReference>
<dbReference type="RefSeq" id="XP_032818423.1">
    <property type="nucleotide sequence ID" value="XM_032962532.1"/>
</dbReference>
<comment type="similarity">
    <text evidence="2">Belongs to the bile acid:sodium symporter (BASS) (TC 2.A.28) family.</text>
</comment>